<proteinExistence type="predicted"/>
<name>A0A9D4MJN9_DREPO</name>
<protein>
    <submittedName>
        <fullName evidence="1">Uncharacterized protein</fullName>
    </submittedName>
</protein>
<dbReference type="Proteomes" id="UP000828390">
    <property type="component" value="Unassembled WGS sequence"/>
</dbReference>
<dbReference type="EMBL" id="JAIWYP010000001">
    <property type="protein sequence ID" value="KAH3877748.1"/>
    <property type="molecule type" value="Genomic_DNA"/>
</dbReference>
<dbReference type="AlphaFoldDB" id="A0A9D4MJN9"/>
<comment type="caution">
    <text evidence="1">The sequence shown here is derived from an EMBL/GenBank/DDBJ whole genome shotgun (WGS) entry which is preliminary data.</text>
</comment>
<evidence type="ECO:0000313" key="2">
    <source>
        <dbReference type="Proteomes" id="UP000828390"/>
    </source>
</evidence>
<evidence type="ECO:0000313" key="1">
    <source>
        <dbReference type="EMBL" id="KAH3877748.1"/>
    </source>
</evidence>
<accession>A0A9D4MJN9</accession>
<keyword evidence="2" id="KW-1185">Reference proteome</keyword>
<organism evidence="1 2">
    <name type="scientific">Dreissena polymorpha</name>
    <name type="common">Zebra mussel</name>
    <name type="synonym">Mytilus polymorpha</name>
    <dbReference type="NCBI Taxonomy" id="45954"/>
    <lineage>
        <taxon>Eukaryota</taxon>
        <taxon>Metazoa</taxon>
        <taxon>Spiralia</taxon>
        <taxon>Lophotrochozoa</taxon>
        <taxon>Mollusca</taxon>
        <taxon>Bivalvia</taxon>
        <taxon>Autobranchia</taxon>
        <taxon>Heteroconchia</taxon>
        <taxon>Euheterodonta</taxon>
        <taxon>Imparidentia</taxon>
        <taxon>Neoheterodontei</taxon>
        <taxon>Myida</taxon>
        <taxon>Dreissenoidea</taxon>
        <taxon>Dreissenidae</taxon>
        <taxon>Dreissena</taxon>
    </lineage>
</organism>
<gene>
    <name evidence="1" type="ORF">DPMN_001626</name>
</gene>
<reference evidence="1" key="2">
    <citation type="submission" date="2020-11" db="EMBL/GenBank/DDBJ databases">
        <authorList>
            <person name="McCartney M.A."/>
            <person name="Auch B."/>
            <person name="Kono T."/>
            <person name="Mallez S."/>
            <person name="Becker A."/>
            <person name="Gohl D.M."/>
            <person name="Silverstein K.A.T."/>
            <person name="Koren S."/>
            <person name="Bechman K.B."/>
            <person name="Herman A."/>
            <person name="Abrahante J.E."/>
            <person name="Garbe J."/>
        </authorList>
    </citation>
    <scope>NUCLEOTIDE SEQUENCE</scope>
    <source>
        <strain evidence="1">Duluth1</strain>
        <tissue evidence="1">Whole animal</tissue>
    </source>
</reference>
<sequence>MIFSVPCTIIPGNSLTGQIFCLKEAEYMQIQQCSHVMPLSGNLCRRNDFLSGLQPSLLWLGGSPPEQSMMLAGNSSLIGVYEGRLIASIPLLDV</sequence>
<reference evidence="1" key="1">
    <citation type="journal article" date="2019" name="bioRxiv">
        <title>The Genome of the Zebra Mussel, Dreissena polymorpha: A Resource for Invasive Species Research.</title>
        <authorList>
            <person name="McCartney M.A."/>
            <person name="Auch B."/>
            <person name="Kono T."/>
            <person name="Mallez S."/>
            <person name="Zhang Y."/>
            <person name="Obille A."/>
            <person name="Becker A."/>
            <person name="Abrahante J.E."/>
            <person name="Garbe J."/>
            <person name="Badalamenti J.P."/>
            <person name="Herman A."/>
            <person name="Mangelson H."/>
            <person name="Liachko I."/>
            <person name="Sullivan S."/>
            <person name="Sone E.D."/>
            <person name="Koren S."/>
            <person name="Silverstein K.A.T."/>
            <person name="Beckman K.B."/>
            <person name="Gohl D.M."/>
        </authorList>
    </citation>
    <scope>NUCLEOTIDE SEQUENCE</scope>
    <source>
        <strain evidence="1">Duluth1</strain>
        <tissue evidence="1">Whole animal</tissue>
    </source>
</reference>